<feature type="compositionally biased region" description="Acidic residues" evidence="2">
    <location>
        <begin position="740"/>
        <end position="761"/>
    </location>
</feature>
<gene>
    <name evidence="3" type="ORF">BDN70DRAFT_88728</name>
</gene>
<evidence type="ECO:0000313" key="4">
    <source>
        <dbReference type="Proteomes" id="UP000807469"/>
    </source>
</evidence>
<feature type="compositionally biased region" description="Polar residues" evidence="2">
    <location>
        <begin position="257"/>
        <end position="279"/>
    </location>
</feature>
<dbReference type="AlphaFoldDB" id="A0A9P6CYU7"/>
<evidence type="ECO:0000256" key="2">
    <source>
        <dbReference type="SAM" id="MobiDB-lite"/>
    </source>
</evidence>
<dbReference type="Proteomes" id="UP000807469">
    <property type="component" value="Unassembled WGS sequence"/>
</dbReference>
<feature type="compositionally biased region" description="Polar residues" evidence="2">
    <location>
        <begin position="377"/>
        <end position="400"/>
    </location>
</feature>
<feature type="region of interest" description="Disordered" evidence="2">
    <location>
        <begin position="42"/>
        <end position="140"/>
    </location>
</feature>
<feature type="region of interest" description="Disordered" evidence="2">
    <location>
        <begin position="256"/>
        <end position="342"/>
    </location>
</feature>
<keyword evidence="1" id="KW-0175">Coiled coil</keyword>
<accession>A0A9P6CYU7</accession>
<feature type="compositionally biased region" description="Low complexity" evidence="2">
    <location>
        <begin position="429"/>
        <end position="445"/>
    </location>
</feature>
<sequence>MHEAETRALRDRLHDAQRRLSHLEAEILRLKPLLLMQPYSKGKYRRHDHGHPSSRHAPQTQDKSEPTKDKGKGREIEPHPQQEHSRSLGNILEDQEHRAGPSESHASSSHHHNRRRSRERHATTSKSSKRRSVNRHTPLSSDAYAEHLLLAARRVGRQRAAHVSGLMQHAEREKELLNKEQQRTRDMREQERLERERLEQMAMGNSAQPYYRSDGTPQRNPALQHTPTPKKQIHYGPSTSMTPIVFVHQSPPVPAPNYNTPHSTSNGASRGQQMAQANNPPTPLGFLLDAARMMDDGAGRKANGKGRAIEEPESPMPKRRRVSGAGSARSHNNDTARPIPARDRVRSALDVLAAEAAAAFDDPEQSDRRAAAVAAKGTSNGNHSTNQNYRQGQQIDSGQSAPPPAMPVASTSSGRTRTRGRAPQPAFPSSSTAASSTHAAASSSSGRPLRNAVKRHSVLSPDVEPPPLKSTAAKRGTSRPRGRPRTSVNKARGGAPPETAEPRVISPAQTRVIAPPQLSSVTEREYTPTEVASNGSNRSDIQMEGEEFPSSVPPVAGDAKEDTESMKIGQRSRSPEARRPSQPLRKSIEVHEDRADNLSTVKLEAKFPPSLPVHESKPYVVESDIAVSSNSASTSAQAFTHRAVASNATPLVTPLSASVLDMEMKQSAADDDGTDKDADADVDEDEDADAETDIGEDQDAEGEQEEDVDGEAKDIPPRSKSPPPPGPPPPGGPPPGNDGNEPDADADADAEGDMDLEEGDENVPNGGQSYASGVQHSEMTRNTGVHGHVQDGPLEATTAPMKRNYLSALNGKSWIAYGLNGVLAKRSDRCGLRGEGAQVISLEKSSGVPIVKWGKVDIFLPVCF</sequence>
<feature type="compositionally biased region" description="Acidic residues" evidence="2">
    <location>
        <begin position="669"/>
        <end position="709"/>
    </location>
</feature>
<protein>
    <submittedName>
        <fullName evidence="3">Uncharacterized protein</fullName>
    </submittedName>
</protein>
<feature type="compositionally biased region" description="Polar residues" evidence="2">
    <location>
        <begin position="530"/>
        <end position="540"/>
    </location>
</feature>
<name>A0A9P6CYU7_9AGAR</name>
<feature type="compositionally biased region" description="Pro residues" evidence="2">
    <location>
        <begin position="719"/>
        <end position="736"/>
    </location>
</feature>
<dbReference type="OrthoDB" id="2143914at2759"/>
<feature type="region of interest" description="Disordered" evidence="2">
    <location>
        <begin position="627"/>
        <end position="773"/>
    </location>
</feature>
<organism evidence="3 4">
    <name type="scientific">Pholiota conissans</name>
    <dbReference type="NCBI Taxonomy" id="109636"/>
    <lineage>
        <taxon>Eukaryota</taxon>
        <taxon>Fungi</taxon>
        <taxon>Dikarya</taxon>
        <taxon>Basidiomycota</taxon>
        <taxon>Agaricomycotina</taxon>
        <taxon>Agaricomycetes</taxon>
        <taxon>Agaricomycetidae</taxon>
        <taxon>Agaricales</taxon>
        <taxon>Agaricineae</taxon>
        <taxon>Strophariaceae</taxon>
        <taxon>Pholiota</taxon>
    </lineage>
</organism>
<feature type="coiled-coil region" evidence="1">
    <location>
        <begin position="167"/>
        <end position="201"/>
    </location>
</feature>
<evidence type="ECO:0000256" key="1">
    <source>
        <dbReference type="SAM" id="Coils"/>
    </source>
</evidence>
<evidence type="ECO:0000313" key="3">
    <source>
        <dbReference type="EMBL" id="KAF9477835.1"/>
    </source>
</evidence>
<feature type="compositionally biased region" description="Polar residues" evidence="2">
    <location>
        <begin position="627"/>
        <end position="638"/>
    </location>
</feature>
<feature type="compositionally biased region" description="Basic residues" evidence="2">
    <location>
        <begin position="42"/>
        <end position="54"/>
    </location>
</feature>
<keyword evidence="4" id="KW-1185">Reference proteome</keyword>
<feature type="compositionally biased region" description="Basic residues" evidence="2">
    <location>
        <begin position="108"/>
        <end position="119"/>
    </location>
</feature>
<proteinExistence type="predicted"/>
<feature type="compositionally biased region" description="Basic and acidic residues" evidence="2">
    <location>
        <begin position="62"/>
        <end position="86"/>
    </location>
</feature>
<feature type="region of interest" description="Disordered" evidence="2">
    <location>
        <begin position="359"/>
        <end position="594"/>
    </location>
</feature>
<reference evidence="3" key="1">
    <citation type="submission" date="2020-11" db="EMBL/GenBank/DDBJ databases">
        <authorList>
            <consortium name="DOE Joint Genome Institute"/>
            <person name="Ahrendt S."/>
            <person name="Riley R."/>
            <person name="Andreopoulos W."/>
            <person name="Labutti K."/>
            <person name="Pangilinan J."/>
            <person name="Ruiz-Duenas F.J."/>
            <person name="Barrasa J.M."/>
            <person name="Sanchez-Garcia M."/>
            <person name="Camarero S."/>
            <person name="Miyauchi S."/>
            <person name="Serrano A."/>
            <person name="Linde D."/>
            <person name="Babiker R."/>
            <person name="Drula E."/>
            <person name="Ayuso-Fernandez I."/>
            <person name="Pacheco R."/>
            <person name="Padilla G."/>
            <person name="Ferreira P."/>
            <person name="Barriuso J."/>
            <person name="Kellner H."/>
            <person name="Castanera R."/>
            <person name="Alfaro M."/>
            <person name="Ramirez L."/>
            <person name="Pisabarro A.G."/>
            <person name="Kuo A."/>
            <person name="Tritt A."/>
            <person name="Lipzen A."/>
            <person name="He G."/>
            <person name="Yan M."/>
            <person name="Ng V."/>
            <person name="Cullen D."/>
            <person name="Martin F."/>
            <person name="Rosso M.-N."/>
            <person name="Henrissat B."/>
            <person name="Hibbett D."/>
            <person name="Martinez A.T."/>
            <person name="Grigoriev I.V."/>
        </authorList>
    </citation>
    <scope>NUCLEOTIDE SEQUENCE</scope>
    <source>
        <strain evidence="3">CIRM-BRFM 674</strain>
    </source>
</reference>
<comment type="caution">
    <text evidence="3">The sequence shown here is derived from an EMBL/GenBank/DDBJ whole genome shotgun (WGS) entry which is preliminary data.</text>
</comment>
<dbReference type="EMBL" id="MU155249">
    <property type="protein sequence ID" value="KAF9477835.1"/>
    <property type="molecule type" value="Genomic_DNA"/>
</dbReference>